<dbReference type="SUPFAM" id="SSF89796">
    <property type="entry name" value="CoA-transferase family III (CaiB/BaiF)"/>
    <property type="match status" value="1"/>
</dbReference>
<dbReference type="Gene3D" id="3.40.50.10540">
    <property type="entry name" value="Crotonobetainyl-coa:carnitine coa-transferase, domain 1"/>
    <property type="match status" value="1"/>
</dbReference>
<dbReference type="Pfam" id="PF02515">
    <property type="entry name" value="CoA_transf_3"/>
    <property type="match status" value="1"/>
</dbReference>
<dbReference type="InterPro" id="IPR050483">
    <property type="entry name" value="CoA-transferase_III_domain"/>
</dbReference>
<dbReference type="PANTHER" id="PTHR48207">
    <property type="entry name" value="SUCCINATE--HYDROXYMETHYLGLUTARATE COA-TRANSFERASE"/>
    <property type="match status" value="1"/>
</dbReference>
<organism evidence="3 4">
    <name type="scientific">Phyllosticta citriasiana</name>
    <dbReference type="NCBI Taxonomy" id="595635"/>
    <lineage>
        <taxon>Eukaryota</taxon>
        <taxon>Fungi</taxon>
        <taxon>Dikarya</taxon>
        <taxon>Ascomycota</taxon>
        <taxon>Pezizomycotina</taxon>
        <taxon>Dothideomycetes</taxon>
        <taxon>Dothideomycetes incertae sedis</taxon>
        <taxon>Botryosphaeriales</taxon>
        <taxon>Phyllostictaceae</taxon>
        <taxon>Phyllosticta</taxon>
    </lineage>
</organism>
<gene>
    <name evidence="3" type="ORF">IWZ03DRAFT_382475</name>
</gene>
<evidence type="ECO:0000256" key="1">
    <source>
        <dbReference type="ARBA" id="ARBA00008383"/>
    </source>
</evidence>
<comment type="caution">
    <text evidence="3">The sequence shown here is derived from an EMBL/GenBank/DDBJ whole genome shotgun (WGS) entry which is preliminary data.</text>
</comment>
<sequence>MLRTAAVRRLQLLRQHLQPFGLSKPAAIKSLSTSTRDAGSQGSLAGLKVLDLSRILAAPFCTQILADYGADVIKVEQRGTGDDSRHWTVNGEAGKWKTEGPMSFYFNAINRNKRSITLDLKKREGRDILLKLAKSSDVLIENFVPGKVEELGIGYDVVSRINPNIIYASISGYGSSGPYAKRAGYDAIAAAEAGLMHISGEPGQLPVRPGVGMVDMCTGLYMHGAILAALNAREKTGKGQKLDASLFETQISLLVNIGANWLNLGLKGTRYGNAHPSIAPYNTFKAKDGYMALGANNDRQFKILVERIRRKDLLQDPRFQTNSMRVQHREILDGILNEILKDKPIDEWMVVFDGSGLAHGPVNTIEKAFAHPQIQARDMVESIPCENVEAGELKVIGVPVKFGKTAGSIRSRAPFLGEHSDEILAEIGYTKADMEQLRDREIV</sequence>
<keyword evidence="2" id="KW-0808">Transferase</keyword>
<reference evidence="3 4" key="1">
    <citation type="submission" date="2024-04" db="EMBL/GenBank/DDBJ databases">
        <title>Phyllosticta paracitricarpa is synonymous to the EU quarantine fungus P. citricarpa based on phylogenomic analyses.</title>
        <authorList>
            <consortium name="Lawrence Berkeley National Laboratory"/>
            <person name="Van Ingen-Buijs V.A."/>
            <person name="Van Westerhoven A.C."/>
            <person name="Haridas S."/>
            <person name="Skiadas P."/>
            <person name="Martin F."/>
            <person name="Groenewald J.Z."/>
            <person name="Crous P.W."/>
            <person name="Seidl M.F."/>
        </authorList>
    </citation>
    <scope>NUCLEOTIDE SEQUENCE [LARGE SCALE GENOMIC DNA]</scope>
    <source>
        <strain evidence="3 4">CBS 123371</strain>
    </source>
</reference>
<keyword evidence="4" id="KW-1185">Reference proteome</keyword>
<name>A0ABR1KH65_9PEZI</name>
<evidence type="ECO:0000313" key="3">
    <source>
        <dbReference type="EMBL" id="KAK7513585.1"/>
    </source>
</evidence>
<evidence type="ECO:0000256" key="2">
    <source>
        <dbReference type="ARBA" id="ARBA00022679"/>
    </source>
</evidence>
<dbReference type="InterPro" id="IPR044855">
    <property type="entry name" value="CoA-Trfase_III_dom3_sf"/>
</dbReference>
<dbReference type="EMBL" id="JBBPHU010000009">
    <property type="protein sequence ID" value="KAK7513585.1"/>
    <property type="molecule type" value="Genomic_DNA"/>
</dbReference>
<accession>A0ABR1KH65</accession>
<comment type="similarity">
    <text evidence="1">Belongs to the CoA-transferase III family.</text>
</comment>
<protein>
    <submittedName>
        <fullName evidence="3">CoA-transferase</fullName>
    </submittedName>
</protein>
<dbReference type="Gene3D" id="3.30.1540.10">
    <property type="entry name" value="formyl-coa transferase, domain 3"/>
    <property type="match status" value="1"/>
</dbReference>
<dbReference type="InterPro" id="IPR003673">
    <property type="entry name" value="CoA-Trfase_fam_III"/>
</dbReference>
<dbReference type="PANTHER" id="PTHR48207:SF3">
    <property type="entry name" value="SUCCINATE--HYDROXYMETHYLGLUTARATE COA-TRANSFERASE"/>
    <property type="match status" value="1"/>
</dbReference>
<dbReference type="InterPro" id="IPR023606">
    <property type="entry name" value="CoA-Trfase_III_dom_1_sf"/>
</dbReference>
<evidence type="ECO:0000313" key="4">
    <source>
        <dbReference type="Proteomes" id="UP001363622"/>
    </source>
</evidence>
<proteinExistence type="inferred from homology"/>
<dbReference type="Proteomes" id="UP001363622">
    <property type="component" value="Unassembled WGS sequence"/>
</dbReference>